<dbReference type="OrthoDB" id="1659429at2759"/>
<evidence type="ECO:0000256" key="1">
    <source>
        <dbReference type="ARBA" id="ARBA00001096"/>
    </source>
</evidence>
<name>A0A067K9N5_JATCU</name>
<dbReference type="AlphaFoldDB" id="A0A067K9N5"/>
<evidence type="ECO:0000256" key="5">
    <source>
        <dbReference type="PIRNR" id="PIRNR016020"/>
    </source>
</evidence>
<comment type="similarity">
    <text evidence="2 5">Belongs to the glucose-6-phosphate 1-epimerase family.</text>
</comment>
<proteinExistence type="inferred from homology"/>
<dbReference type="PIRSF" id="PIRSF016020">
    <property type="entry name" value="PHexose_mutarotase"/>
    <property type="match status" value="1"/>
</dbReference>
<dbReference type="CDD" id="cd09020">
    <property type="entry name" value="D-hex-6-P-epi_like"/>
    <property type="match status" value="1"/>
</dbReference>
<reference evidence="7 8" key="1">
    <citation type="journal article" date="2014" name="PLoS ONE">
        <title>Global Analysis of Gene Expression Profiles in Physic Nut (Jatropha curcas L.) Seedlings Exposed to Salt Stress.</title>
        <authorList>
            <person name="Zhang L."/>
            <person name="Zhang C."/>
            <person name="Wu P."/>
            <person name="Chen Y."/>
            <person name="Li M."/>
            <person name="Jiang H."/>
            <person name="Wu G."/>
        </authorList>
    </citation>
    <scope>NUCLEOTIDE SEQUENCE [LARGE SCALE GENOMIC DNA]</scope>
    <source>
        <strain evidence="8">cv. GZQX0401</strain>
        <tissue evidence="7">Young leaves</tissue>
    </source>
</reference>
<evidence type="ECO:0000256" key="6">
    <source>
        <dbReference type="PIRSR" id="PIRSR016020-2"/>
    </source>
</evidence>
<dbReference type="STRING" id="180498.A0A067K9N5"/>
<evidence type="ECO:0000313" key="7">
    <source>
        <dbReference type="EMBL" id="KDP28529.1"/>
    </source>
</evidence>
<dbReference type="Proteomes" id="UP000027138">
    <property type="component" value="Unassembled WGS sequence"/>
</dbReference>
<dbReference type="Gene3D" id="2.70.98.10">
    <property type="match status" value="1"/>
</dbReference>
<feature type="binding site" evidence="6">
    <location>
        <position position="95"/>
    </location>
    <ligand>
        <name>substrate</name>
    </ligand>
</feature>
<dbReference type="GO" id="GO:0005975">
    <property type="term" value="P:carbohydrate metabolic process"/>
    <property type="evidence" value="ECO:0007669"/>
    <property type="project" value="InterPro"/>
</dbReference>
<protein>
    <recommendedName>
        <fullName evidence="3 5">glucose-6-phosphate 1-epimerase</fullName>
        <ecNumber evidence="3 5">5.1.3.15</ecNumber>
    </recommendedName>
</protein>
<evidence type="ECO:0000256" key="2">
    <source>
        <dbReference type="ARBA" id="ARBA00005866"/>
    </source>
</evidence>
<dbReference type="PANTHER" id="PTHR11122:SF10">
    <property type="entry name" value="GLUCOSE-6-PHOSPHATE 1-EPIMERASE"/>
    <property type="match status" value="1"/>
</dbReference>
<dbReference type="PANTHER" id="PTHR11122">
    <property type="entry name" value="APOSPORY-ASSOCIATED PROTEIN C-RELATED"/>
    <property type="match status" value="1"/>
</dbReference>
<dbReference type="InterPro" id="IPR011013">
    <property type="entry name" value="Gal_mutarotase_sf_dom"/>
</dbReference>
<dbReference type="GO" id="GO:0005737">
    <property type="term" value="C:cytoplasm"/>
    <property type="evidence" value="ECO:0007669"/>
    <property type="project" value="TreeGrafter"/>
</dbReference>
<dbReference type="InterPro" id="IPR008183">
    <property type="entry name" value="Aldose_1/G6P_1-epimerase"/>
</dbReference>
<dbReference type="InterPro" id="IPR014718">
    <property type="entry name" value="GH-type_carb-bd"/>
</dbReference>
<dbReference type="Pfam" id="PF01263">
    <property type="entry name" value="Aldose_epim"/>
    <property type="match status" value="1"/>
</dbReference>
<evidence type="ECO:0000256" key="3">
    <source>
        <dbReference type="ARBA" id="ARBA00012083"/>
    </source>
</evidence>
<dbReference type="EMBL" id="KK914782">
    <property type="protein sequence ID" value="KDP28529.1"/>
    <property type="molecule type" value="Genomic_DNA"/>
</dbReference>
<keyword evidence="8" id="KW-1185">Reference proteome</keyword>
<dbReference type="GO" id="GO:0030246">
    <property type="term" value="F:carbohydrate binding"/>
    <property type="evidence" value="ECO:0007669"/>
    <property type="project" value="UniProtKB-UniRule"/>
</dbReference>
<dbReference type="SUPFAM" id="SSF74650">
    <property type="entry name" value="Galactose mutarotase-like"/>
    <property type="match status" value="1"/>
</dbReference>
<evidence type="ECO:0000313" key="8">
    <source>
        <dbReference type="Proteomes" id="UP000027138"/>
    </source>
</evidence>
<dbReference type="EC" id="5.1.3.15" evidence="3 5"/>
<evidence type="ECO:0000256" key="4">
    <source>
        <dbReference type="ARBA" id="ARBA00023235"/>
    </source>
</evidence>
<organism evidence="7 8">
    <name type="scientific">Jatropha curcas</name>
    <name type="common">Barbados nut</name>
    <dbReference type="NCBI Taxonomy" id="180498"/>
    <lineage>
        <taxon>Eukaryota</taxon>
        <taxon>Viridiplantae</taxon>
        <taxon>Streptophyta</taxon>
        <taxon>Embryophyta</taxon>
        <taxon>Tracheophyta</taxon>
        <taxon>Spermatophyta</taxon>
        <taxon>Magnoliopsida</taxon>
        <taxon>eudicotyledons</taxon>
        <taxon>Gunneridae</taxon>
        <taxon>Pentapetalae</taxon>
        <taxon>rosids</taxon>
        <taxon>fabids</taxon>
        <taxon>Malpighiales</taxon>
        <taxon>Euphorbiaceae</taxon>
        <taxon>Crotonoideae</taxon>
        <taxon>Jatropheae</taxon>
        <taxon>Jatropha</taxon>
    </lineage>
</organism>
<feature type="binding site" evidence="6">
    <location>
        <position position="90"/>
    </location>
    <ligand>
        <name>substrate</name>
    </ligand>
</feature>
<dbReference type="GO" id="GO:0047938">
    <property type="term" value="F:glucose-6-phosphate 1-epimerase activity"/>
    <property type="evidence" value="ECO:0007669"/>
    <property type="project" value="UniProtKB-UniRule"/>
</dbReference>
<dbReference type="InterPro" id="IPR025532">
    <property type="entry name" value="G6P_1-epimerase"/>
</dbReference>
<sequence>MGHSVAVWDHKAAIEITKDWNEIDQVVLRNPQGASVRVSLHGGQVVSWRNEQGEELLFTSSKAIFRPPKAMRGGIPICFPQFGNCGSLEQHGFARNKIWTIDENPPPLPSNDSQGKSFVDLLLKPSEEDLKCWPHSFEFRLRVSLSTNGDLALISRVRNINGKPFSFSFAYHTYLSVSDISEVRIEGLETLDYLDNLCQKERFTEQGDAITFESEVDRVYLSSPNAVAVLDHGRKRTYVIKKEGLPDVVVWNPWEKKSKAMMDFGDEEYKHMLCVDGAAIEKPITLKPGEEWRGRLEISVVPSSFCGEHFDLQRGL</sequence>
<comment type="catalytic activity">
    <reaction evidence="1">
        <text>alpha-D-glucose 6-phosphate = beta-D-glucose 6-phosphate</text>
        <dbReference type="Rhea" id="RHEA:16249"/>
        <dbReference type="ChEBI" id="CHEBI:58225"/>
        <dbReference type="ChEBI" id="CHEBI:58247"/>
        <dbReference type="EC" id="5.1.3.15"/>
    </reaction>
</comment>
<feature type="binding site" evidence="6">
    <location>
        <position position="72"/>
    </location>
    <ligand>
        <name>substrate</name>
    </ligand>
</feature>
<accession>A0A067K9N5</accession>
<keyword evidence="4 5" id="KW-0413">Isomerase</keyword>
<gene>
    <name evidence="7" type="ORF">JCGZ_14300</name>
</gene>